<reference evidence="1 2" key="1">
    <citation type="journal article" date="2019" name="Emerg. Microbes Infect.">
        <title>Comprehensive subspecies identification of 175 nontuberculous mycobacteria species based on 7547 genomic profiles.</title>
        <authorList>
            <person name="Matsumoto Y."/>
            <person name="Kinjo T."/>
            <person name="Motooka D."/>
            <person name="Nabeya D."/>
            <person name="Jung N."/>
            <person name="Uechi K."/>
            <person name="Horii T."/>
            <person name="Iida T."/>
            <person name="Fujita J."/>
            <person name="Nakamura S."/>
        </authorList>
    </citation>
    <scope>NUCLEOTIDE SEQUENCE [LARGE SCALE GENOMIC DNA]</scope>
    <source>
        <strain evidence="1 2">JCM 30725</strain>
    </source>
</reference>
<dbReference type="InterPro" id="IPR036188">
    <property type="entry name" value="FAD/NAD-bd_sf"/>
</dbReference>
<keyword evidence="2" id="KW-1185">Reference proteome</keyword>
<evidence type="ECO:0008006" key="3">
    <source>
        <dbReference type="Google" id="ProtNLM"/>
    </source>
</evidence>
<dbReference type="PANTHER" id="PTHR42877">
    <property type="entry name" value="L-ORNITHINE N(5)-MONOOXYGENASE-RELATED"/>
    <property type="match status" value="1"/>
</dbReference>
<comment type="caution">
    <text evidence="1">The sequence shown here is derived from an EMBL/GenBank/DDBJ whole genome shotgun (WGS) entry which is preliminary data.</text>
</comment>
<accession>A0A7I9YL81</accession>
<name>A0A7I9YL81_MYCBU</name>
<dbReference type="InterPro" id="IPR051209">
    <property type="entry name" value="FAD-bind_Monooxygenase_sf"/>
</dbReference>
<dbReference type="AlphaFoldDB" id="A0A7I9YL81"/>
<dbReference type="Proteomes" id="UP000465360">
    <property type="component" value="Unassembled WGS sequence"/>
</dbReference>
<evidence type="ECO:0000313" key="2">
    <source>
        <dbReference type="Proteomes" id="UP000465360"/>
    </source>
</evidence>
<proteinExistence type="predicted"/>
<dbReference type="SUPFAM" id="SSF51905">
    <property type="entry name" value="FAD/NAD(P)-binding domain"/>
    <property type="match status" value="1"/>
</dbReference>
<evidence type="ECO:0000313" key="1">
    <source>
        <dbReference type="EMBL" id="GFG89441.1"/>
    </source>
</evidence>
<gene>
    <name evidence="1" type="ORF">MBOU_14830</name>
</gene>
<protein>
    <recommendedName>
        <fullName evidence="3">Monooxygenase</fullName>
    </recommendedName>
</protein>
<sequence length="223" mass="25611">MQVHDPQVRDALTPRYDFGCKRPTFSNSYLRAFNKHNVHLETAPISHIEPDAIVTTSGQRHEIDTLVLATGFNLWDINFPAFEIVGRNGRDLGKWWRSNRFQAYQGISIPHFPNLFHLASPYAYSGLSYFTTIEAQMKHMRRLIRHIERTNASVFEVTEDANEAFLDEMTNRLGESVFYAGSCAGSRSYYFNQHGEAAILRPTSTLNANRQARRFALSDYQLT</sequence>
<dbReference type="PANTHER" id="PTHR42877:SF4">
    <property type="entry name" value="FAD_NAD(P)-BINDING DOMAIN-CONTAINING PROTEIN-RELATED"/>
    <property type="match status" value="1"/>
</dbReference>
<dbReference type="EMBL" id="BLKZ01000001">
    <property type="protein sequence ID" value="GFG89441.1"/>
    <property type="molecule type" value="Genomic_DNA"/>
</dbReference>
<dbReference type="Gene3D" id="3.50.50.60">
    <property type="entry name" value="FAD/NAD(P)-binding domain"/>
    <property type="match status" value="1"/>
</dbReference>
<organism evidence="1 2">
    <name type="scientific">Mycobacterium bourgelatii</name>
    <dbReference type="NCBI Taxonomy" id="1273442"/>
    <lineage>
        <taxon>Bacteria</taxon>
        <taxon>Bacillati</taxon>
        <taxon>Actinomycetota</taxon>
        <taxon>Actinomycetes</taxon>
        <taxon>Mycobacteriales</taxon>
        <taxon>Mycobacteriaceae</taxon>
        <taxon>Mycobacterium</taxon>
    </lineage>
</organism>